<dbReference type="InterPro" id="IPR020471">
    <property type="entry name" value="AKR"/>
</dbReference>
<feature type="binding site" evidence="8">
    <location>
        <position position="60"/>
    </location>
    <ligand>
        <name>substrate</name>
    </ligand>
</feature>
<evidence type="ECO:0000256" key="3">
    <source>
        <dbReference type="ARBA" id="ARBA00023002"/>
    </source>
</evidence>
<dbReference type="CDD" id="cd19071">
    <property type="entry name" value="AKR_AKR1-5-like"/>
    <property type="match status" value="1"/>
</dbReference>
<evidence type="ECO:0000256" key="7">
    <source>
        <dbReference type="PIRSR" id="PIRSR000097-1"/>
    </source>
</evidence>
<comment type="caution">
    <text evidence="11">The sequence shown here is derived from an EMBL/GenBank/DDBJ whole genome shotgun (WGS) entry which is preliminary data.</text>
</comment>
<accession>A0A3A2ZPX4</accession>
<dbReference type="PIRSF" id="PIRSF000097">
    <property type="entry name" value="AKR"/>
    <property type="match status" value="1"/>
</dbReference>
<dbReference type="GO" id="GO:0016491">
    <property type="term" value="F:oxidoreductase activity"/>
    <property type="evidence" value="ECO:0007669"/>
    <property type="project" value="UniProtKB-KW"/>
</dbReference>
<evidence type="ECO:0000256" key="9">
    <source>
        <dbReference type="PIRSR" id="PIRSR000097-3"/>
    </source>
</evidence>
<dbReference type="EMBL" id="MVGC01000231">
    <property type="protein sequence ID" value="RJE21404.1"/>
    <property type="molecule type" value="Genomic_DNA"/>
</dbReference>
<dbReference type="PRINTS" id="PR00069">
    <property type="entry name" value="ALDKETRDTASE"/>
</dbReference>
<dbReference type="PANTHER" id="PTHR43827">
    <property type="entry name" value="2,5-DIKETO-D-GLUCONIC ACID REDUCTASE"/>
    <property type="match status" value="1"/>
</dbReference>
<comment type="function">
    <text evidence="4">Catalyzes the initial reaction in the xylose utilization pathway by reducing D-xylose into xylitol. Xylose is a major component of hemicelluloses such as xylan. Most fungi utilize D-xylose via three enzymatic reactions, xylose reductase (XR), xylitol dehydrogenase (XDH), and xylulokinase, to form xylulose 5-phosphate, which enters pentose phosphate pathway.</text>
</comment>
<evidence type="ECO:0000313" key="12">
    <source>
        <dbReference type="Proteomes" id="UP000266188"/>
    </source>
</evidence>
<dbReference type="PROSITE" id="PS00063">
    <property type="entry name" value="ALDOKETO_REDUCTASE_3"/>
    <property type="match status" value="1"/>
</dbReference>
<comment type="catalytic activity">
    <reaction evidence="5">
        <text>xylitol + NADP(+) = D-xylose + NADPH + H(+)</text>
        <dbReference type="Rhea" id="RHEA:27445"/>
        <dbReference type="ChEBI" id="CHEBI:15378"/>
        <dbReference type="ChEBI" id="CHEBI:17151"/>
        <dbReference type="ChEBI" id="CHEBI:53455"/>
        <dbReference type="ChEBI" id="CHEBI:57783"/>
        <dbReference type="ChEBI" id="CHEBI:58349"/>
        <dbReference type="EC" id="1.1.1.307"/>
    </reaction>
</comment>
<evidence type="ECO:0000256" key="4">
    <source>
        <dbReference type="ARBA" id="ARBA00025065"/>
    </source>
</evidence>
<evidence type="ECO:0000256" key="1">
    <source>
        <dbReference type="ARBA" id="ARBA00007905"/>
    </source>
</evidence>
<dbReference type="SUPFAM" id="SSF51430">
    <property type="entry name" value="NAD(P)-linked oxidoreductase"/>
    <property type="match status" value="1"/>
</dbReference>
<dbReference type="Pfam" id="PF00248">
    <property type="entry name" value="Aldo_ket_red"/>
    <property type="match status" value="1"/>
</dbReference>
<comment type="catalytic activity">
    <reaction evidence="6">
        <text>xylitol + NAD(+) = D-xylose + NADH + H(+)</text>
        <dbReference type="Rhea" id="RHEA:27441"/>
        <dbReference type="ChEBI" id="CHEBI:15378"/>
        <dbReference type="ChEBI" id="CHEBI:17151"/>
        <dbReference type="ChEBI" id="CHEBI:53455"/>
        <dbReference type="ChEBI" id="CHEBI:57540"/>
        <dbReference type="ChEBI" id="CHEBI:57945"/>
        <dbReference type="EC" id="1.1.1.307"/>
    </reaction>
</comment>
<evidence type="ECO:0000256" key="5">
    <source>
        <dbReference type="ARBA" id="ARBA00047534"/>
    </source>
</evidence>
<dbReference type="FunFam" id="3.20.20.100:FF:000015">
    <property type="entry name" value="Oxidoreductase, aldo/keto reductase family"/>
    <property type="match status" value="1"/>
</dbReference>
<dbReference type="EC" id="1.1.1.307" evidence="2"/>
<feature type="domain" description="NADP-dependent oxidoreductase" evidence="10">
    <location>
        <begin position="2"/>
        <end position="215"/>
    </location>
</feature>
<proteinExistence type="inferred from homology"/>
<evidence type="ECO:0000259" key="10">
    <source>
        <dbReference type="Pfam" id="PF00248"/>
    </source>
</evidence>
<dbReference type="AlphaFoldDB" id="A0A3A2ZPX4"/>
<organism evidence="11 12">
    <name type="scientific">Aspergillus sclerotialis</name>
    <dbReference type="NCBI Taxonomy" id="2070753"/>
    <lineage>
        <taxon>Eukaryota</taxon>
        <taxon>Fungi</taxon>
        <taxon>Dikarya</taxon>
        <taxon>Ascomycota</taxon>
        <taxon>Pezizomycotina</taxon>
        <taxon>Eurotiomycetes</taxon>
        <taxon>Eurotiomycetidae</taxon>
        <taxon>Eurotiales</taxon>
        <taxon>Aspergillaceae</taxon>
        <taxon>Aspergillus</taxon>
        <taxon>Aspergillus subgen. Polypaecilum</taxon>
    </lineage>
</organism>
<evidence type="ECO:0000256" key="2">
    <source>
        <dbReference type="ARBA" id="ARBA00012845"/>
    </source>
</evidence>
<evidence type="ECO:0000256" key="6">
    <source>
        <dbReference type="ARBA" id="ARBA00049485"/>
    </source>
</evidence>
<comment type="similarity">
    <text evidence="1">Belongs to the aldo/keto reductase family.</text>
</comment>
<dbReference type="InterPro" id="IPR036812">
    <property type="entry name" value="NAD(P)_OxRdtase_dom_sf"/>
</dbReference>
<protein>
    <recommendedName>
        <fullName evidence="2">D-xylose reductase [NAD(P)H]</fullName>
        <ecNumber evidence="2">1.1.1.307</ecNumber>
    </recommendedName>
</protein>
<keyword evidence="12" id="KW-1185">Reference proteome</keyword>
<dbReference type="STRING" id="2070753.A0A3A2ZPX4"/>
<dbReference type="PANTHER" id="PTHR43827:SF13">
    <property type="entry name" value="ALDO_KETO REDUCTASE FAMILY PROTEIN"/>
    <property type="match status" value="1"/>
</dbReference>
<gene>
    <name evidence="11" type="ORF">PHISCL_06274</name>
</gene>
<keyword evidence="3" id="KW-0560">Oxidoreductase</keyword>
<feature type="site" description="Lowers pKa of active site Tyr" evidence="9">
    <location>
        <position position="27"/>
    </location>
</feature>
<sequence>MYRNEKACGRAIKNSGLDRSSVFFTTKIPPGSMGYERTKRAIESSLREAEQEYFDLILIHAPYGGKQARLGSWDALVEAQQSGKVRSIGVSNYGVHHLDELEAHITSKGGSGSKIDVGQYELHPWLDRTDIAEWLQKRNIVVEAYSPLAHGTRMHERVLHDIGKKYGKSPAQVMIRWGLQRGFVPLPKSVTSARIKENAEVFDFQLDDEDMKALKTGEYSPTDWDPTVDFD</sequence>
<reference evidence="12" key="1">
    <citation type="submission" date="2017-02" db="EMBL/GenBank/DDBJ databases">
        <authorList>
            <person name="Tafer H."/>
            <person name="Lopandic K."/>
        </authorList>
    </citation>
    <scope>NUCLEOTIDE SEQUENCE [LARGE SCALE GENOMIC DNA]</scope>
    <source>
        <strain evidence="12">CBS 366.77</strain>
    </source>
</reference>
<name>A0A3A2ZPX4_9EURO</name>
<evidence type="ECO:0000256" key="8">
    <source>
        <dbReference type="PIRSR" id="PIRSR000097-2"/>
    </source>
</evidence>
<dbReference type="Gene3D" id="3.20.20.100">
    <property type="entry name" value="NADP-dependent oxidoreductase domain"/>
    <property type="match status" value="1"/>
</dbReference>
<feature type="active site" description="Proton donor" evidence="7">
    <location>
        <position position="2"/>
    </location>
</feature>
<dbReference type="InterPro" id="IPR023210">
    <property type="entry name" value="NADP_OxRdtase_dom"/>
</dbReference>
<dbReference type="InterPro" id="IPR018170">
    <property type="entry name" value="Aldo/ket_reductase_CS"/>
</dbReference>
<dbReference type="OrthoDB" id="416253at2759"/>
<dbReference type="Proteomes" id="UP000266188">
    <property type="component" value="Unassembled WGS sequence"/>
</dbReference>
<evidence type="ECO:0000313" key="11">
    <source>
        <dbReference type="EMBL" id="RJE21404.1"/>
    </source>
</evidence>
<dbReference type="PROSITE" id="PS00062">
    <property type="entry name" value="ALDOKETO_REDUCTASE_2"/>
    <property type="match status" value="1"/>
</dbReference>